<organism evidence="1 2">
    <name type="scientific">Martelella mediterranea</name>
    <dbReference type="NCBI Taxonomy" id="293089"/>
    <lineage>
        <taxon>Bacteria</taxon>
        <taxon>Pseudomonadati</taxon>
        <taxon>Pseudomonadota</taxon>
        <taxon>Alphaproteobacteria</taxon>
        <taxon>Hyphomicrobiales</taxon>
        <taxon>Aurantimonadaceae</taxon>
        <taxon>Martelella</taxon>
    </lineage>
</organism>
<proteinExistence type="predicted"/>
<keyword evidence="2" id="KW-1185">Reference proteome</keyword>
<gene>
    <name evidence="1" type="ORF">EDC90_104812</name>
</gene>
<dbReference type="AlphaFoldDB" id="A0A4R3NFT1"/>
<evidence type="ECO:0000313" key="2">
    <source>
        <dbReference type="Proteomes" id="UP000295097"/>
    </source>
</evidence>
<sequence length="59" mass="6919">MIARFNGTTLFWILQRHYPQFLDVIKFQLSSRREFERLAATDQSTLPDLLLPAFSIFSA</sequence>
<accession>A0A4R3NFT1</accession>
<dbReference type="Proteomes" id="UP000295097">
    <property type="component" value="Unassembled WGS sequence"/>
</dbReference>
<name>A0A4R3NFT1_9HYPH</name>
<evidence type="ECO:0000313" key="1">
    <source>
        <dbReference type="EMBL" id="TCT29740.1"/>
    </source>
</evidence>
<reference evidence="1 2" key="1">
    <citation type="submission" date="2019-03" db="EMBL/GenBank/DDBJ databases">
        <title>Freshwater and sediment microbial communities from various areas in North America, analyzing microbe dynamics in response to fracking.</title>
        <authorList>
            <person name="Lamendella R."/>
        </authorList>
    </citation>
    <scope>NUCLEOTIDE SEQUENCE [LARGE SCALE GENOMIC DNA]</scope>
    <source>
        <strain evidence="1 2">175.2</strain>
    </source>
</reference>
<dbReference type="EMBL" id="SMAR01000048">
    <property type="protein sequence ID" value="TCT29740.1"/>
    <property type="molecule type" value="Genomic_DNA"/>
</dbReference>
<protein>
    <submittedName>
        <fullName evidence="1">Uncharacterized protein</fullName>
    </submittedName>
</protein>
<comment type="caution">
    <text evidence="1">The sequence shown here is derived from an EMBL/GenBank/DDBJ whole genome shotgun (WGS) entry which is preliminary data.</text>
</comment>